<evidence type="ECO:0000256" key="5">
    <source>
        <dbReference type="ARBA" id="ARBA00023136"/>
    </source>
</evidence>
<dbReference type="GeneID" id="60450430"/>
<keyword evidence="8" id="KW-0934">Plastid</keyword>
<keyword evidence="4 6" id="KW-1133">Transmembrane helix</keyword>
<name>A0A7G5VUY8_9RHOD</name>
<sequence length="321" mass="36881">MLKWLIKLEVAISLLLMIALVSVIGTIIPQDANEQQYAPWMLLWQLDHVYHSTIYTSLLVLLSISLMGCTLKVQIPSWKLSRVKRKWEKQEAQVQQGVSWHAYERNQLAPMAIHISMISMMAGSMLDALGGYIAQELIPVSEISHIQNVISAGKWSHLAQDVNVRVNDFQIVYDSRGLVKQFSSEVEILDNEGKSKWHDWISVNHPGRYKQIWIYQTDWKWQALRLKVNNEMYECAVKQRGEGALCQWQQKWIWFPKLAKELMIYEEGKTIKQGQIGEQIDGIEIKEAMVATGLQIKESPGLNLIWIASGTLLASLIWLLL</sequence>
<dbReference type="Pfam" id="PF05140">
    <property type="entry name" value="ResB"/>
    <property type="match status" value="2"/>
</dbReference>
<evidence type="ECO:0000256" key="2">
    <source>
        <dbReference type="ARBA" id="ARBA00022692"/>
    </source>
</evidence>
<evidence type="ECO:0000256" key="3">
    <source>
        <dbReference type="ARBA" id="ARBA00022748"/>
    </source>
</evidence>
<organism evidence="8">
    <name type="scientific">Cyanidiococcus yangmingshanensis</name>
    <dbReference type="NCBI Taxonomy" id="2690220"/>
    <lineage>
        <taxon>Eukaryota</taxon>
        <taxon>Rhodophyta</taxon>
        <taxon>Bangiophyceae</taxon>
        <taxon>Cyanidiales</taxon>
        <taxon>Cyanidiaceae</taxon>
        <taxon>Cyanidiococcus</taxon>
    </lineage>
</organism>
<reference evidence="8" key="1">
    <citation type="submission" date="2019-09" db="EMBL/GenBank/DDBJ databases">
        <authorList>
            <person name="Liu S.-L."/>
            <person name="Chiang Y.-R."/>
            <person name="Fu H.-Y."/>
        </authorList>
    </citation>
    <scope>NUCLEOTIDE SEQUENCE</scope>
    <source>
        <strain evidence="8">THAL066</strain>
    </source>
</reference>
<dbReference type="GO" id="GO:0017004">
    <property type="term" value="P:cytochrome complex assembly"/>
    <property type="evidence" value="ECO:0007669"/>
    <property type="project" value="UniProtKB-KW"/>
</dbReference>
<gene>
    <name evidence="8" type="primary">ccs1</name>
</gene>
<feature type="domain" description="ResB-like" evidence="7">
    <location>
        <begin position="106"/>
        <end position="234"/>
    </location>
</feature>
<feature type="transmembrane region" description="Helical" evidence="6">
    <location>
        <begin position="302"/>
        <end position="320"/>
    </location>
</feature>
<evidence type="ECO:0000259" key="7">
    <source>
        <dbReference type="Pfam" id="PF05140"/>
    </source>
</evidence>
<evidence type="ECO:0000256" key="6">
    <source>
        <dbReference type="SAM" id="Phobius"/>
    </source>
</evidence>
<evidence type="ECO:0000313" key="8">
    <source>
        <dbReference type="EMBL" id="QMX77505.1"/>
    </source>
</evidence>
<proteinExistence type="predicted"/>
<keyword evidence="3" id="KW-0201">Cytochrome c-type biogenesis</keyword>
<feature type="domain" description="ResB-like" evidence="7">
    <location>
        <begin position="9"/>
        <end position="85"/>
    </location>
</feature>
<dbReference type="InterPro" id="IPR023494">
    <property type="entry name" value="Cyt_c_bgen_Ccs1/CcsB/ResB"/>
</dbReference>
<keyword evidence="5 6" id="KW-0472">Membrane</keyword>
<dbReference type="PANTHER" id="PTHR31566">
    <property type="entry name" value="CYTOCHROME C BIOGENESIS PROTEIN CCS1, CHLOROPLASTIC"/>
    <property type="match status" value="1"/>
</dbReference>
<dbReference type="InterPro" id="IPR007816">
    <property type="entry name" value="ResB-like_domain"/>
</dbReference>
<protein>
    <submittedName>
        <fullName evidence="8">C-type cytochrome biogenesis protein Ccs1</fullName>
    </submittedName>
</protein>
<comment type="subcellular location">
    <subcellularLocation>
        <location evidence="1">Membrane</location>
        <topology evidence="1">Multi-pass membrane protein</topology>
    </subcellularLocation>
</comment>
<keyword evidence="2 6" id="KW-0812">Transmembrane</keyword>
<keyword evidence="8" id="KW-0150">Chloroplast</keyword>
<dbReference type="GO" id="GO:0016020">
    <property type="term" value="C:membrane"/>
    <property type="evidence" value="ECO:0007669"/>
    <property type="project" value="UniProtKB-SubCell"/>
</dbReference>
<evidence type="ECO:0000256" key="1">
    <source>
        <dbReference type="ARBA" id="ARBA00004141"/>
    </source>
</evidence>
<dbReference type="AlphaFoldDB" id="A0A7G5VUY8"/>
<evidence type="ECO:0000256" key="4">
    <source>
        <dbReference type="ARBA" id="ARBA00022989"/>
    </source>
</evidence>
<feature type="transmembrane region" description="Helical" evidence="6">
    <location>
        <begin position="49"/>
        <end position="75"/>
    </location>
</feature>
<dbReference type="PANTHER" id="PTHR31566:SF0">
    <property type="entry name" value="CYTOCHROME C BIOGENESIS PROTEIN CCS1, CHLOROPLASTIC"/>
    <property type="match status" value="1"/>
</dbReference>
<geneLocation type="chloroplast" evidence="8"/>
<dbReference type="RefSeq" id="YP_009968404.1">
    <property type="nucleotide sequence ID" value="NC_051883.1"/>
</dbReference>
<dbReference type="EMBL" id="MN431657">
    <property type="protein sequence ID" value="QMX77505.1"/>
    <property type="molecule type" value="Genomic_DNA"/>
</dbReference>
<accession>A0A7G5VUY8</accession>